<feature type="non-terminal residue" evidence="1">
    <location>
        <position position="1"/>
    </location>
</feature>
<name>A0A7J6BJZ0_AMEME</name>
<dbReference type="AlphaFoldDB" id="A0A7J6BJZ0"/>
<organism evidence="1 2">
    <name type="scientific">Ameiurus melas</name>
    <name type="common">Black bullhead</name>
    <name type="synonym">Silurus melas</name>
    <dbReference type="NCBI Taxonomy" id="219545"/>
    <lineage>
        <taxon>Eukaryota</taxon>
        <taxon>Metazoa</taxon>
        <taxon>Chordata</taxon>
        <taxon>Craniata</taxon>
        <taxon>Vertebrata</taxon>
        <taxon>Euteleostomi</taxon>
        <taxon>Actinopterygii</taxon>
        <taxon>Neopterygii</taxon>
        <taxon>Teleostei</taxon>
        <taxon>Ostariophysi</taxon>
        <taxon>Siluriformes</taxon>
        <taxon>Ictaluridae</taxon>
        <taxon>Ameiurus</taxon>
    </lineage>
</organism>
<dbReference type="EMBL" id="JAAGNN010000001">
    <property type="protein sequence ID" value="KAF4093988.1"/>
    <property type="molecule type" value="Genomic_DNA"/>
</dbReference>
<proteinExistence type="predicted"/>
<dbReference type="Proteomes" id="UP000593565">
    <property type="component" value="Unassembled WGS sequence"/>
</dbReference>
<comment type="caution">
    <text evidence="1">The sequence shown here is derived from an EMBL/GenBank/DDBJ whole genome shotgun (WGS) entry which is preliminary data.</text>
</comment>
<keyword evidence="2" id="KW-1185">Reference proteome</keyword>
<evidence type="ECO:0000313" key="1">
    <source>
        <dbReference type="EMBL" id="KAF4093988.1"/>
    </source>
</evidence>
<gene>
    <name evidence="1" type="ORF">AMELA_G00008140</name>
</gene>
<sequence length="109" mass="12660">KSPLTPPARKRIPHSYHSSRARAPRWGCCCCFFTRKHWKTRNTVRLFPVETSSHYSRMFFRHFFLFVKQQQQQVSRCRTGPECRSAGQGLTKDGNTFGCFVTSSIVSAR</sequence>
<reference evidence="1 2" key="1">
    <citation type="submission" date="2020-02" db="EMBL/GenBank/DDBJ databases">
        <title>A chromosome-scale genome assembly of the black bullhead catfish (Ameiurus melas).</title>
        <authorList>
            <person name="Wen M."/>
            <person name="Zham M."/>
            <person name="Cabau C."/>
            <person name="Klopp C."/>
            <person name="Donnadieu C."/>
            <person name="Roques C."/>
            <person name="Bouchez O."/>
            <person name="Lampietro C."/>
            <person name="Jouanno E."/>
            <person name="Herpin A."/>
            <person name="Louis A."/>
            <person name="Berthelot C."/>
            <person name="Parey E."/>
            <person name="Roest-Crollius H."/>
            <person name="Braasch I."/>
            <person name="Postlethwait J."/>
            <person name="Robinson-Rechavi M."/>
            <person name="Echchiki A."/>
            <person name="Begum T."/>
            <person name="Montfort J."/>
            <person name="Schartl M."/>
            <person name="Bobe J."/>
            <person name="Guiguen Y."/>
        </authorList>
    </citation>
    <scope>NUCLEOTIDE SEQUENCE [LARGE SCALE GENOMIC DNA]</scope>
    <source>
        <strain evidence="1">M_S1</strain>
        <tissue evidence="1">Blood</tissue>
    </source>
</reference>
<accession>A0A7J6BJZ0</accession>
<protein>
    <submittedName>
        <fullName evidence="1">Uncharacterized protein</fullName>
    </submittedName>
</protein>
<evidence type="ECO:0000313" key="2">
    <source>
        <dbReference type="Proteomes" id="UP000593565"/>
    </source>
</evidence>